<proteinExistence type="predicted"/>
<dbReference type="AlphaFoldDB" id="A0AAW1MQP4"/>
<comment type="caution">
    <text evidence="2">The sequence shown here is derived from an EMBL/GenBank/DDBJ whole genome shotgun (WGS) entry which is preliminary data.</text>
</comment>
<dbReference type="Proteomes" id="UP001458880">
    <property type="component" value="Unassembled WGS sequence"/>
</dbReference>
<evidence type="ECO:0000313" key="3">
    <source>
        <dbReference type="Proteomes" id="UP001458880"/>
    </source>
</evidence>
<keyword evidence="1" id="KW-0812">Transmembrane</keyword>
<gene>
    <name evidence="2" type="ORF">QE152_g5301</name>
</gene>
<sequence length="85" mass="9955">MYETAEYSTSVLMFLVQFGGGFDREDRKRSSTSHNRLAHYVVCIVFALLNLLRVLDRDSLVPYPLEPIRKRIMESTMRDRIKIST</sequence>
<evidence type="ECO:0000256" key="1">
    <source>
        <dbReference type="SAM" id="Phobius"/>
    </source>
</evidence>
<keyword evidence="3" id="KW-1185">Reference proteome</keyword>
<protein>
    <submittedName>
        <fullName evidence="2">Uncharacterized protein</fullName>
    </submittedName>
</protein>
<feature type="transmembrane region" description="Helical" evidence="1">
    <location>
        <begin position="37"/>
        <end position="55"/>
    </location>
</feature>
<dbReference type="EMBL" id="JASPKY010000031">
    <property type="protein sequence ID" value="KAK9747334.1"/>
    <property type="molecule type" value="Genomic_DNA"/>
</dbReference>
<reference evidence="2 3" key="1">
    <citation type="journal article" date="2024" name="BMC Genomics">
        <title>De novo assembly and annotation of Popillia japonica's genome with initial clues to its potential as an invasive pest.</title>
        <authorList>
            <person name="Cucini C."/>
            <person name="Boschi S."/>
            <person name="Funari R."/>
            <person name="Cardaioli E."/>
            <person name="Iannotti N."/>
            <person name="Marturano G."/>
            <person name="Paoli F."/>
            <person name="Bruttini M."/>
            <person name="Carapelli A."/>
            <person name="Frati F."/>
            <person name="Nardi F."/>
        </authorList>
    </citation>
    <scope>NUCLEOTIDE SEQUENCE [LARGE SCALE GENOMIC DNA]</scope>
    <source>
        <strain evidence="2">DMR45628</strain>
    </source>
</reference>
<organism evidence="2 3">
    <name type="scientific">Popillia japonica</name>
    <name type="common">Japanese beetle</name>
    <dbReference type="NCBI Taxonomy" id="7064"/>
    <lineage>
        <taxon>Eukaryota</taxon>
        <taxon>Metazoa</taxon>
        <taxon>Ecdysozoa</taxon>
        <taxon>Arthropoda</taxon>
        <taxon>Hexapoda</taxon>
        <taxon>Insecta</taxon>
        <taxon>Pterygota</taxon>
        <taxon>Neoptera</taxon>
        <taxon>Endopterygota</taxon>
        <taxon>Coleoptera</taxon>
        <taxon>Polyphaga</taxon>
        <taxon>Scarabaeiformia</taxon>
        <taxon>Scarabaeidae</taxon>
        <taxon>Rutelinae</taxon>
        <taxon>Popillia</taxon>
    </lineage>
</organism>
<keyword evidence="1" id="KW-0472">Membrane</keyword>
<name>A0AAW1MQP4_POPJA</name>
<evidence type="ECO:0000313" key="2">
    <source>
        <dbReference type="EMBL" id="KAK9747334.1"/>
    </source>
</evidence>
<accession>A0AAW1MQP4</accession>
<keyword evidence="1" id="KW-1133">Transmembrane helix</keyword>